<reference evidence="3" key="2">
    <citation type="journal article" date="2016" name="Genome Announc.">
        <title>Draft Genome Sequences of Two Novel Amoeba-Resistant Intranuclear Bacteria, 'Candidatus Berkiella cookevillensis' and 'Candidatus Berkiella aquae'.</title>
        <authorList>
            <person name="Mehari Y.T."/>
            <person name="Arivett B.A."/>
            <person name="Farone A.L."/>
            <person name="Gunderson J.H."/>
            <person name="Farone M.B."/>
        </authorList>
    </citation>
    <scope>NUCLEOTIDE SEQUENCE</scope>
    <source>
        <strain evidence="3">CC99</strain>
    </source>
</reference>
<organism evidence="2">
    <name type="scientific">Candidatus Berkiella cookevillensis</name>
    <dbReference type="NCBI Taxonomy" id="437022"/>
    <lineage>
        <taxon>Bacteria</taxon>
        <taxon>Pseudomonadati</taxon>
        <taxon>Pseudomonadota</taxon>
        <taxon>Gammaproteobacteria</taxon>
        <taxon>Candidatus Berkiellales</taxon>
        <taxon>Candidatus Berkiellaceae</taxon>
        <taxon>Candidatus Berkiella</taxon>
    </lineage>
</organism>
<dbReference type="AlphaFoldDB" id="A0A0Q9YBT7"/>
<feature type="transmembrane region" description="Helical" evidence="1">
    <location>
        <begin position="187"/>
        <end position="206"/>
    </location>
</feature>
<keyword evidence="1" id="KW-0472">Membrane</keyword>
<keyword evidence="1" id="KW-1133">Transmembrane helix</keyword>
<dbReference type="STRING" id="437022.CC99x_01819"/>
<feature type="transmembrane region" description="Helical" evidence="1">
    <location>
        <begin position="227"/>
        <end position="243"/>
    </location>
</feature>
<dbReference type="EMBL" id="LKHV02000001">
    <property type="protein sequence ID" value="MCS5709216.1"/>
    <property type="molecule type" value="Genomic_DNA"/>
</dbReference>
<keyword evidence="4" id="KW-1185">Reference proteome</keyword>
<evidence type="ECO:0000313" key="4">
    <source>
        <dbReference type="Proteomes" id="UP000051494"/>
    </source>
</evidence>
<sequence length="273" mass="30383">MNITSIFYPAIANKFPCTFGALCQISHLKILKSNHDEKSLMLTAQILWWGLGLTLSYDICESLLHWPHWMAMASYAALMIASTWFGLRSMVLIAFLTFPSLLGILYFSAFDVLAGTSFVALWSQLLASKLLEYLGWFLMVLGSFINAADGNAKKITISTLACYACLALGSILMITSAVQLAQNNDPAKQLFIGVQQISYFLWAFGLTSAKITQAKPEKPSIKLPSKYFLLIAGTIGIVIYDWMFLSISGWIQCGFMLLPPFALLLISRYFSFD</sequence>
<reference evidence="3" key="3">
    <citation type="submission" date="2021-06" db="EMBL/GenBank/DDBJ databases">
        <title>Genomic Description and Analysis of Intracellular Bacteria, Candidatus Berkiella cookevillensis and Candidatus Berkiella aquae.</title>
        <authorList>
            <person name="Kidane D.T."/>
            <person name="Mehari Y.T."/>
            <person name="Rice F.C."/>
            <person name="Arivett B.A."/>
            <person name="Farone A.L."/>
            <person name="Berk S.G."/>
            <person name="Farone M.B."/>
        </authorList>
    </citation>
    <scope>NUCLEOTIDE SEQUENCE</scope>
    <source>
        <strain evidence="3">CC99</strain>
    </source>
</reference>
<accession>A0A0Q9YBT7</accession>
<evidence type="ECO:0000313" key="3">
    <source>
        <dbReference type="EMBL" id="MCS5709216.1"/>
    </source>
</evidence>
<feature type="transmembrane region" description="Helical" evidence="1">
    <location>
        <begin position="130"/>
        <end position="148"/>
    </location>
</feature>
<dbReference type="RefSeq" id="WP_057624932.1">
    <property type="nucleotide sequence ID" value="NZ_LKHV02000001.1"/>
</dbReference>
<reference evidence="2" key="1">
    <citation type="submission" date="2015-09" db="EMBL/GenBank/DDBJ databases">
        <title>Draft Genome Sequences of Two Novel Amoeba-resistant Intranuclear Bacteria, Candidatus Berkiella cookevillensis and Candidatus Berkiella aquae.</title>
        <authorList>
            <person name="Mehari Y.T."/>
            <person name="Arivett B.A."/>
            <person name="Farone A.L."/>
            <person name="Gunderson J.H."/>
            <person name="Farone M.B."/>
        </authorList>
    </citation>
    <scope>NUCLEOTIDE SEQUENCE [LARGE SCALE GENOMIC DNA]</scope>
    <source>
        <strain evidence="2">CC99</strain>
    </source>
</reference>
<protein>
    <submittedName>
        <fullName evidence="2">Uncharacterized protein</fullName>
    </submittedName>
</protein>
<feature type="transmembrane region" description="Helical" evidence="1">
    <location>
        <begin position="92"/>
        <end position="110"/>
    </location>
</feature>
<dbReference type="OrthoDB" id="9913612at2"/>
<proteinExistence type="predicted"/>
<name>A0A0Q9YBT7_9GAMM</name>
<keyword evidence="1" id="KW-0812">Transmembrane</keyword>
<dbReference type="Proteomes" id="UP000051494">
    <property type="component" value="Unassembled WGS sequence"/>
</dbReference>
<evidence type="ECO:0000256" key="1">
    <source>
        <dbReference type="SAM" id="Phobius"/>
    </source>
</evidence>
<evidence type="ECO:0000313" key="2">
    <source>
        <dbReference type="EMBL" id="KRG18107.1"/>
    </source>
</evidence>
<feature type="transmembrane region" description="Helical" evidence="1">
    <location>
        <begin position="249"/>
        <end position="270"/>
    </location>
</feature>
<dbReference type="EMBL" id="LKHV01000009">
    <property type="protein sequence ID" value="KRG18107.1"/>
    <property type="molecule type" value="Genomic_DNA"/>
</dbReference>
<comment type="caution">
    <text evidence="2">The sequence shown here is derived from an EMBL/GenBank/DDBJ whole genome shotgun (WGS) entry which is preliminary data.</text>
</comment>
<gene>
    <name evidence="3" type="ORF">CC99x_009895</name>
    <name evidence="2" type="ORF">CC99x_01819</name>
</gene>
<feature type="transmembrane region" description="Helical" evidence="1">
    <location>
        <begin position="160"/>
        <end position="181"/>
    </location>
</feature>